<evidence type="ECO:0000313" key="2">
    <source>
        <dbReference type="Proteomes" id="UP000886501"/>
    </source>
</evidence>
<comment type="caution">
    <text evidence="1">The sequence shown here is derived from an EMBL/GenBank/DDBJ whole genome shotgun (WGS) entry which is preliminary data.</text>
</comment>
<proteinExistence type="predicted"/>
<protein>
    <submittedName>
        <fullName evidence="1">Mitochondrial ornithine carbamoyltransferase</fullName>
    </submittedName>
</protein>
<sequence length="365" mass="40606">MAGQIAKRVPHLMTLADLSPSQVNSIVSHAHYLKHISLPWLSPQQRGVRASKLRMPSQSLFSKSIALIFSKRSTRTRLSAETATVLLGGKALFLGKDDIQLGVNESARDTARVIGGMCQGIFARVGDHNEIEELAEYSPVPVLNALSSLWHPTQILADLLTLHEHAALFSDPVEGIQNHNPKRLPQLPPLRPLTVAYVGDSANVLHDMLVTYPRLGHKLRVASPDNPKYRAPQPVWDRVVELGCDAGIWWGTDPLEAVRGADVVVTDTWISMGQEAEKEERLKAFQGYQVTEALCRKGGANTNWKFLHCLPRKEHEVDDEVFYGPRSLVFPESDNRKWSIMAVFDLLFGKWDLSAADGVFRQKSG</sequence>
<organism evidence="1 2">
    <name type="scientific">Thelephora ganbajun</name>
    <name type="common">Ganba fungus</name>
    <dbReference type="NCBI Taxonomy" id="370292"/>
    <lineage>
        <taxon>Eukaryota</taxon>
        <taxon>Fungi</taxon>
        <taxon>Dikarya</taxon>
        <taxon>Basidiomycota</taxon>
        <taxon>Agaricomycotina</taxon>
        <taxon>Agaricomycetes</taxon>
        <taxon>Thelephorales</taxon>
        <taxon>Thelephoraceae</taxon>
        <taxon>Thelephora</taxon>
    </lineage>
</organism>
<dbReference type="Proteomes" id="UP000886501">
    <property type="component" value="Unassembled WGS sequence"/>
</dbReference>
<keyword evidence="2" id="KW-1185">Reference proteome</keyword>
<evidence type="ECO:0000313" key="1">
    <source>
        <dbReference type="EMBL" id="KAF9651009.1"/>
    </source>
</evidence>
<reference evidence="1" key="1">
    <citation type="submission" date="2019-10" db="EMBL/GenBank/DDBJ databases">
        <authorList>
            <consortium name="DOE Joint Genome Institute"/>
            <person name="Kuo A."/>
            <person name="Miyauchi S."/>
            <person name="Kiss E."/>
            <person name="Drula E."/>
            <person name="Kohler A."/>
            <person name="Sanchez-Garcia M."/>
            <person name="Andreopoulos B."/>
            <person name="Barry K.W."/>
            <person name="Bonito G."/>
            <person name="Buee M."/>
            <person name="Carver A."/>
            <person name="Chen C."/>
            <person name="Cichocki N."/>
            <person name="Clum A."/>
            <person name="Culley D."/>
            <person name="Crous P.W."/>
            <person name="Fauchery L."/>
            <person name="Girlanda M."/>
            <person name="Hayes R."/>
            <person name="Keri Z."/>
            <person name="Labutti K."/>
            <person name="Lipzen A."/>
            <person name="Lombard V."/>
            <person name="Magnuson J."/>
            <person name="Maillard F."/>
            <person name="Morin E."/>
            <person name="Murat C."/>
            <person name="Nolan M."/>
            <person name="Ohm R."/>
            <person name="Pangilinan J."/>
            <person name="Pereira M."/>
            <person name="Perotto S."/>
            <person name="Peter M."/>
            <person name="Riley R."/>
            <person name="Sitrit Y."/>
            <person name="Stielow B."/>
            <person name="Szollosi G."/>
            <person name="Zifcakova L."/>
            <person name="Stursova M."/>
            <person name="Spatafora J.W."/>
            <person name="Tedersoo L."/>
            <person name="Vaario L.-M."/>
            <person name="Yamada A."/>
            <person name="Yan M."/>
            <person name="Wang P."/>
            <person name="Xu J."/>
            <person name="Bruns T."/>
            <person name="Baldrian P."/>
            <person name="Vilgalys R."/>
            <person name="Henrissat B."/>
            <person name="Grigoriev I.V."/>
            <person name="Hibbett D."/>
            <person name="Nagy L.G."/>
            <person name="Martin F.M."/>
        </authorList>
    </citation>
    <scope>NUCLEOTIDE SEQUENCE</scope>
    <source>
        <strain evidence="1">P2</strain>
    </source>
</reference>
<accession>A0ACB6ZNB9</accession>
<reference evidence="1" key="2">
    <citation type="journal article" date="2020" name="Nat. Commun.">
        <title>Large-scale genome sequencing of mycorrhizal fungi provides insights into the early evolution of symbiotic traits.</title>
        <authorList>
            <person name="Miyauchi S."/>
            <person name="Kiss E."/>
            <person name="Kuo A."/>
            <person name="Drula E."/>
            <person name="Kohler A."/>
            <person name="Sanchez-Garcia M."/>
            <person name="Morin E."/>
            <person name="Andreopoulos B."/>
            <person name="Barry K.W."/>
            <person name="Bonito G."/>
            <person name="Buee M."/>
            <person name="Carver A."/>
            <person name="Chen C."/>
            <person name="Cichocki N."/>
            <person name="Clum A."/>
            <person name="Culley D."/>
            <person name="Crous P.W."/>
            <person name="Fauchery L."/>
            <person name="Girlanda M."/>
            <person name="Hayes R.D."/>
            <person name="Keri Z."/>
            <person name="LaButti K."/>
            <person name="Lipzen A."/>
            <person name="Lombard V."/>
            <person name="Magnuson J."/>
            <person name="Maillard F."/>
            <person name="Murat C."/>
            <person name="Nolan M."/>
            <person name="Ohm R.A."/>
            <person name="Pangilinan J."/>
            <person name="Pereira M.F."/>
            <person name="Perotto S."/>
            <person name="Peter M."/>
            <person name="Pfister S."/>
            <person name="Riley R."/>
            <person name="Sitrit Y."/>
            <person name="Stielow J.B."/>
            <person name="Szollosi G."/>
            <person name="Zifcakova L."/>
            <person name="Stursova M."/>
            <person name="Spatafora J.W."/>
            <person name="Tedersoo L."/>
            <person name="Vaario L.M."/>
            <person name="Yamada A."/>
            <person name="Yan M."/>
            <person name="Wang P."/>
            <person name="Xu J."/>
            <person name="Bruns T."/>
            <person name="Baldrian P."/>
            <person name="Vilgalys R."/>
            <person name="Dunand C."/>
            <person name="Henrissat B."/>
            <person name="Grigoriev I.V."/>
            <person name="Hibbett D."/>
            <person name="Nagy L.G."/>
            <person name="Martin F.M."/>
        </authorList>
    </citation>
    <scope>NUCLEOTIDE SEQUENCE</scope>
    <source>
        <strain evidence="1">P2</strain>
    </source>
</reference>
<gene>
    <name evidence="1" type="ORF">BDM02DRAFT_3214419</name>
</gene>
<name>A0ACB6ZNB9_THEGA</name>
<dbReference type="EMBL" id="MU117979">
    <property type="protein sequence ID" value="KAF9651009.1"/>
    <property type="molecule type" value="Genomic_DNA"/>
</dbReference>